<keyword evidence="3" id="KW-0479">Metal-binding</keyword>
<dbReference type="GO" id="GO:0020037">
    <property type="term" value="F:heme binding"/>
    <property type="evidence" value="ECO:0007669"/>
    <property type="project" value="InterPro"/>
</dbReference>
<dbReference type="GO" id="GO:0005829">
    <property type="term" value="C:cytosol"/>
    <property type="evidence" value="ECO:0007669"/>
    <property type="project" value="TreeGrafter"/>
</dbReference>
<dbReference type="InterPro" id="IPR006314">
    <property type="entry name" value="Dyp_peroxidase"/>
</dbReference>
<evidence type="ECO:0000313" key="6">
    <source>
        <dbReference type="EMBL" id="SET08084.1"/>
    </source>
</evidence>
<dbReference type="Proteomes" id="UP000199345">
    <property type="component" value="Unassembled WGS sequence"/>
</dbReference>
<dbReference type="PANTHER" id="PTHR30521:SF5">
    <property type="entry name" value="BLR4509 PROTEIN"/>
    <property type="match status" value="1"/>
</dbReference>
<accession>A0A1I0BN85</accession>
<dbReference type="GO" id="GO:0046872">
    <property type="term" value="F:metal ion binding"/>
    <property type="evidence" value="ECO:0007669"/>
    <property type="project" value="UniProtKB-KW"/>
</dbReference>
<keyword evidence="4" id="KW-0560">Oxidoreductase</keyword>
<comment type="cofactor">
    <cofactor evidence="1">
        <name>heme b</name>
        <dbReference type="ChEBI" id="CHEBI:60344"/>
    </cofactor>
</comment>
<evidence type="ECO:0000256" key="1">
    <source>
        <dbReference type="ARBA" id="ARBA00001970"/>
    </source>
</evidence>
<keyword evidence="5" id="KW-0408">Iron</keyword>
<organism evidence="6 7">
    <name type="scientific">Nitrosomonas marina</name>
    <dbReference type="NCBI Taxonomy" id="917"/>
    <lineage>
        <taxon>Bacteria</taxon>
        <taxon>Pseudomonadati</taxon>
        <taxon>Pseudomonadota</taxon>
        <taxon>Betaproteobacteria</taxon>
        <taxon>Nitrosomonadales</taxon>
        <taxon>Nitrosomonadaceae</taxon>
        <taxon>Nitrosomonas</taxon>
    </lineage>
</organism>
<gene>
    <name evidence="6" type="ORF">SAMN05216326_11153</name>
</gene>
<evidence type="ECO:0000256" key="2">
    <source>
        <dbReference type="ARBA" id="ARBA00022559"/>
    </source>
</evidence>
<dbReference type="OrthoDB" id="9781066at2"/>
<proteinExistence type="predicted"/>
<reference evidence="7" key="1">
    <citation type="submission" date="2016-10" db="EMBL/GenBank/DDBJ databases">
        <authorList>
            <person name="Varghese N."/>
            <person name="Submissions S."/>
        </authorList>
    </citation>
    <scope>NUCLEOTIDE SEQUENCE [LARGE SCALE GENOMIC DNA]</scope>
    <source>
        <strain evidence="7">Nm71</strain>
    </source>
</reference>
<evidence type="ECO:0000256" key="5">
    <source>
        <dbReference type="ARBA" id="ARBA00023004"/>
    </source>
</evidence>
<dbReference type="AlphaFoldDB" id="A0A1I0BN85"/>
<sequence>MNKTSNFEFDDLQGLLRFGHGKLTDTCFLLLNIADVDAAKQWLSAAPITDASTTDTLPDTALQIAFSVEGLRTLKLRESVIEGFSDEFIVGMTGDESRSRRLGDVDDNTPSKWEWGGSETAVPHVLLLLYARQGELDHWRTTVEGEHFAEAFHLLSQLPTQSINDIEPFGFVDGISQPTIDWMQKQSTDIHERDRYSNLLAPGEMVLGYPNEYGHYTPRPLIDPQEDRLAAELPDAEDEPRLKDLGRNGTYLVIRQLSQDVPGFWRFLDKEAASDADRREQIATAMVGRERNGTPLIAEHIPGIAAEDHGNNFTFDLDPKGNHCPIGAHIRRANPRTGDFPPGVTGLFSRLIKILGFAQAPEEDLIASSRFHRLLRRGRSYGSVLSPEDAVKPDAPAGDRGIQFICLVANISRQFEFVQNAWMVNSKFGGVQNERGPLVGHRKPLIDGQSTDHFNRPDAAGTMRTVCHLPQFVTVRGGGYFFMPGLRALKYIAATPTNGRDSAS</sequence>
<evidence type="ECO:0008006" key="8">
    <source>
        <dbReference type="Google" id="ProtNLM"/>
    </source>
</evidence>
<name>A0A1I0BN85_9PROT</name>
<dbReference type="SUPFAM" id="SSF54909">
    <property type="entry name" value="Dimeric alpha+beta barrel"/>
    <property type="match status" value="1"/>
</dbReference>
<protein>
    <recommendedName>
        <fullName evidence="8">Dyp-type peroxidase family</fullName>
    </recommendedName>
</protein>
<evidence type="ECO:0000256" key="3">
    <source>
        <dbReference type="ARBA" id="ARBA00022723"/>
    </source>
</evidence>
<dbReference type="EMBL" id="FOIA01000011">
    <property type="protein sequence ID" value="SET08084.1"/>
    <property type="molecule type" value="Genomic_DNA"/>
</dbReference>
<dbReference type="PANTHER" id="PTHR30521">
    <property type="entry name" value="DEFERROCHELATASE/PEROXIDASE"/>
    <property type="match status" value="1"/>
</dbReference>
<dbReference type="PROSITE" id="PS51404">
    <property type="entry name" value="DYP_PEROXIDASE"/>
    <property type="match status" value="1"/>
</dbReference>
<evidence type="ECO:0000256" key="4">
    <source>
        <dbReference type="ARBA" id="ARBA00023002"/>
    </source>
</evidence>
<keyword evidence="2" id="KW-0575">Peroxidase</keyword>
<keyword evidence="7" id="KW-1185">Reference proteome</keyword>
<dbReference type="GO" id="GO:0004601">
    <property type="term" value="F:peroxidase activity"/>
    <property type="evidence" value="ECO:0007669"/>
    <property type="project" value="UniProtKB-KW"/>
</dbReference>
<dbReference type="RefSeq" id="WP_090657924.1">
    <property type="nucleotide sequence ID" value="NZ_FOIA01000011.1"/>
</dbReference>
<dbReference type="InterPro" id="IPR011008">
    <property type="entry name" value="Dimeric_a/b-barrel"/>
</dbReference>
<evidence type="ECO:0000313" key="7">
    <source>
        <dbReference type="Proteomes" id="UP000199345"/>
    </source>
</evidence>